<dbReference type="EMBL" id="LR798291">
    <property type="protein sequence ID" value="CAB5220546.1"/>
    <property type="molecule type" value="Genomic_DNA"/>
</dbReference>
<proteinExistence type="predicted"/>
<reference evidence="2" key="1">
    <citation type="submission" date="2020-05" db="EMBL/GenBank/DDBJ databases">
        <authorList>
            <person name="Chiriac C."/>
            <person name="Salcher M."/>
            <person name="Ghai R."/>
            <person name="Kavagutti S V."/>
        </authorList>
    </citation>
    <scope>NUCLEOTIDE SEQUENCE</scope>
</reference>
<accession>A0A6J7WRJ5</accession>
<gene>
    <name evidence="2" type="ORF">UFOVP246_3</name>
    <name evidence="1" type="ORF">UFOVP59_29</name>
</gene>
<dbReference type="Gene3D" id="2.40.50.140">
    <property type="entry name" value="Nucleic acid-binding proteins"/>
    <property type="match status" value="1"/>
</dbReference>
<evidence type="ECO:0000313" key="1">
    <source>
        <dbReference type="EMBL" id="CAB4124578.1"/>
    </source>
</evidence>
<evidence type="ECO:0000313" key="2">
    <source>
        <dbReference type="EMBL" id="CAB5220546.1"/>
    </source>
</evidence>
<name>A0A6J7WRJ5_9CAUD</name>
<organism evidence="2">
    <name type="scientific">uncultured Caudovirales phage</name>
    <dbReference type="NCBI Taxonomy" id="2100421"/>
    <lineage>
        <taxon>Viruses</taxon>
        <taxon>Duplodnaviria</taxon>
        <taxon>Heunggongvirae</taxon>
        <taxon>Uroviricota</taxon>
        <taxon>Caudoviricetes</taxon>
        <taxon>Peduoviridae</taxon>
        <taxon>Maltschvirus</taxon>
        <taxon>Maltschvirus maltsch</taxon>
    </lineage>
</organism>
<dbReference type="InterPro" id="IPR012340">
    <property type="entry name" value="NA-bd_OB-fold"/>
</dbReference>
<protein>
    <submittedName>
        <fullName evidence="2">Uncharacterized protein</fullName>
    </submittedName>
</protein>
<sequence>MAKTVYKEVTTTGPIEWARIFEFNRDMEGYQDAYADCEGAYTLTQILNKEQFEKLKKSGSMKKPIQSKMMDGIIAVKFERKHLVKTKAGEIVPKAGGAPIVVKADGTPWNPEEDGLIGNGSIAEVTNLIQTFEVTNEKGVKEKASRTALSKVKIVELVQYIKEEAAA</sequence>
<dbReference type="EMBL" id="LR796181">
    <property type="protein sequence ID" value="CAB4124578.1"/>
    <property type="molecule type" value="Genomic_DNA"/>
</dbReference>